<dbReference type="SMART" id="SM00132">
    <property type="entry name" value="LIM"/>
    <property type="match status" value="3"/>
</dbReference>
<dbReference type="InterPro" id="IPR023213">
    <property type="entry name" value="CAT-like_dom_sf"/>
</dbReference>
<feature type="compositionally biased region" description="Low complexity" evidence="6">
    <location>
        <begin position="2118"/>
        <end position="2140"/>
    </location>
</feature>
<feature type="compositionally biased region" description="Low complexity" evidence="6">
    <location>
        <begin position="1604"/>
        <end position="1621"/>
    </location>
</feature>
<feature type="compositionally biased region" description="Low complexity" evidence="6">
    <location>
        <begin position="929"/>
        <end position="939"/>
    </location>
</feature>
<feature type="domain" description="LIM zinc-binding" evidence="7">
    <location>
        <begin position="2437"/>
        <end position="2496"/>
    </location>
</feature>
<dbReference type="RefSeq" id="XP_002910555.1">
    <property type="nucleotide sequence ID" value="XM_002910509.1"/>
</dbReference>
<feature type="compositionally biased region" description="Polar residues" evidence="6">
    <location>
        <begin position="1241"/>
        <end position="1253"/>
    </location>
</feature>
<dbReference type="KEGG" id="cci:CC1G_15190"/>
<feature type="compositionally biased region" description="Polar residues" evidence="6">
    <location>
        <begin position="860"/>
        <end position="870"/>
    </location>
</feature>
<dbReference type="STRING" id="240176.D6RPQ4"/>
<feature type="compositionally biased region" description="Polar residues" evidence="6">
    <location>
        <begin position="1642"/>
        <end position="1665"/>
    </location>
</feature>
<feature type="compositionally biased region" description="Pro residues" evidence="6">
    <location>
        <begin position="638"/>
        <end position="647"/>
    </location>
</feature>
<feature type="compositionally biased region" description="Basic residues" evidence="6">
    <location>
        <begin position="1397"/>
        <end position="1407"/>
    </location>
</feature>
<feature type="compositionally biased region" description="Polar residues" evidence="6">
    <location>
        <begin position="1319"/>
        <end position="1338"/>
    </location>
</feature>
<feature type="compositionally biased region" description="Pro residues" evidence="6">
    <location>
        <begin position="2011"/>
        <end position="2020"/>
    </location>
</feature>
<feature type="compositionally biased region" description="Polar residues" evidence="6">
    <location>
        <begin position="1675"/>
        <end position="1691"/>
    </location>
</feature>
<keyword evidence="2" id="KW-0677">Repeat</keyword>
<feature type="compositionally biased region" description="Basic and acidic residues" evidence="6">
    <location>
        <begin position="1529"/>
        <end position="1539"/>
    </location>
</feature>
<feature type="region of interest" description="Disordered" evidence="6">
    <location>
        <begin position="1023"/>
        <end position="2432"/>
    </location>
</feature>
<evidence type="ECO:0000256" key="2">
    <source>
        <dbReference type="ARBA" id="ARBA00022737"/>
    </source>
</evidence>
<feature type="compositionally biased region" description="Low complexity" evidence="6">
    <location>
        <begin position="702"/>
        <end position="728"/>
    </location>
</feature>
<feature type="compositionally biased region" description="Low complexity" evidence="6">
    <location>
        <begin position="897"/>
        <end position="910"/>
    </location>
</feature>
<organism evidence="8 9">
    <name type="scientific">Coprinopsis cinerea (strain Okayama-7 / 130 / ATCC MYA-4618 / FGSC 9003)</name>
    <name type="common">Inky cap fungus</name>
    <name type="synonym">Hormographiella aspergillata</name>
    <dbReference type="NCBI Taxonomy" id="240176"/>
    <lineage>
        <taxon>Eukaryota</taxon>
        <taxon>Fungi</taxon>
        <taxon>Dikarya</taxon>
        <taxon>Basidiomycota</taxon>
        <taxon>Agaricomycotina</taxon>
        <taxon>Agaricomycetes</taxon>
        <taxon>Agaricomycetidae</taxon>
        <taxon>Agaricales</taxon>
        <taxon>Agaricineae</taxon>
        <taxon>Psathyrellaceae</taxon>
        <taxon>Coprinopsis</taxon>
    </lineage>
</organism>
<sequence length="2644" mass="290310">MLQTASVTEDTNLKTSASSVETALFPLTLCDNLSQESLTKAWLVEGILDVEKIRDALDTVVKKWPLVGGRVEVTGRKLKRYQINIPLGPLPPDYQAYILTTSTSPLPLSHYIQLPLAPFTKYPPLDIFMPFKERVGMTGLDAYAATLAPFTHWHLTYFKGAEGEYTCLGVNYSHGVFDGQGFALVMHAVTAELNGREWDVPPFPSPGLNTNEFGVVMQREYEKALMENELVRNPYVNWRVVGIGGLVKYLFGNWWHNWKYGVGDYNIVIPKKVHVGLVEEARKALEDEGITDVRPTSGDVITSWLMQTTYADERRANRMIALQNVGSLRGEWDNQFALYPHNCVTTLRCTPISVHDLLSLPLHHLAHRVAKARFSGSRIADCVGVYHLLKQADKQNGYIAPVHADADESFIMSNVSVARISDLDFRGAGGGRTVCHYRFFPTPSFRVNNLWGNNGRLENGDLVINAIVDDGRARLLKEEDNMHTRPETPVVRIVAKPGEVSGKGKPIELKETGMAHNAYYQQQQQAAPPPTQQPPQQTQYQYYQQPQNIYQQLGKPQPQPHLQRLATYSAQQQQPSNYQQYPPPTPQYGQSQFQTQPPQSSGFVTAPPQAAYGHPHAYPVPSPQPPPLPVQHQLPAQTHPPPQPPASSFPSRPTSSFIPTSSFPLGTPGSLGSSPQQAAPPPPPQQTGVPLSGSRPPISPSALLAQQARIRELQQQQQQAQAQAIPRQPSAPPPAPSASFAAAQAVFSGGASNTNVQPPPTPQTPGRRPLPQPAGNAGTTTPLVPPSVGLSRSTSTGRPMSMPPQIQTSLSTGASPVGTQQQQPLSAATPSSTKSRPLPGTPGDSSKRTTVDLGKISGLPVTNSTFPSYAQSDSQRSRPPSPTKTQTGDSAPQLPPLSMSSSNSNMGSLSRTTSMATGNESTPKRRASPPRFSSTSSSPTKEESHQRWHSNNSNPQGYSSQQPSSDPQKQSSGSVMNQSHVASSASSTSSASSAPPKKFTPIWKRTIPDYPAPVFGYAAGMVADPFSKPVSNNTPKASNSSPNTNVTPTGKGKNIEATTPTGKIKIRGIVGGDGSSSKDKDGSPSMLAYLNPTPPKGSHGGTPPGYHGHGQSGLSNVYTQGQGQGHSRHQSHPGYQQQQQQGYRQRYEESTEDDDEEEEDDDDDEDDEEDSEVAYQYEGSEYSSEEPHQRPPPPKSKSKMTVKSVPLKGSSGSKAKAHAQAQIERERERGLEKAKAAARQQAVSHNYPEQQQQPRRKKVRSLRDLVQSEEDQEEDDEEEDDEEDEEEDDEEEEERYRRSKQRKPARRQYEEYYDDTPTKSRTSQHAKSGSSTSASTMKQGRMKLTKAKPMKLKGDGGEDDYDYSPSSRPSSKMAMHRSRGSESDGFVVVDNGSPMKKGGKGKGHARHRSELDDWEKLEWEQQQQRQRRARSQSRHRYAEQEEEEEEEEEASEEVYEEPRKVRRSRSVHRREAESHGYEEEEQESMGRKGRGRSVAAHERQRSQRYDEEEYAQYNQQQQQRRAQSQHRRAQSEYQHRQQEPSEEEDDVYYQRPSRGSPVKFSSGGSGSWSPTKQSYPAGSPTKTMRMAEMWEAESHRSGSGGGNFSSNNANNYPSSSFPSSPTKDKGGFGDMGFGPPPHPHYQPSQTPSSMRPTTNTMQPSNNNNSRDGHPGNFGASGSTSNLRHQRSQSFDPNRGPSRGMMSTGSEDVQQGRGRMQSGEMQGGGGGGLGQRRGFHTRVRDASMDSSSSRRTAGSGMSSSSSVLSRSEFPPPPTHPSSPRPYLRLGIKDRERRSLYGGSEWDGASMYAGSQGSNVGSESEGDGEGYFARQQDRHRREEEEVDLDLDKTPKRGLPKPPSIAPSTSTSPRKLVKKSRPVSVPPGSMSGPASPVKGQGYGHGAYSEAEFSSHDVQSAVGGGGSPKKGGVRALASRFNVFGGQQQQQQPVQQPQSRQGSPRKLPPTPAGGQHGPWPGPAPTPTSEFRNGHPGGGYASAPSPAPSSTSSASTSSVKPPLPPRPNPSPALSRFARNGASHPSGNPNVGEPQRRQLPQQPQQQHQQQQHHQSQQPPSQLQGQPTGGGMVRGEVARNRVPIKGGYDALDEPPPRSLRTPSPAPSSVGGYQQQHQQQYHQNQQGQQQQYGQHRRGQSMYAEPQQQQQQPQEQRRPQSQIYGNSKYAGSSGSFSPASTEFSVSQPQYQHQHQPQQEQRRPQSQAYDSRYAGSSGSFSPTSTELSSISLPAPVQDPTSRPQHTPLPEFRKRQDIQCPAPVGGREKMANLQKMEEEEKELRRQQEQQQQQGNENGNGGGGPPSIPQINFDFVDSGSQQQNQNQNSSSASTASPNVSGIQIDVDDGSSSNNNQQRSNVPTISFDSFDTGVPTINEPHQQQQQQNVPKVNVFEIPGVSISGPQFDDDPNAANNRPPPQANPSRAGRKPPGGLICAGCEGAIVGRIVAAMNLRWHPQCFRCSVCQTLLEHVSSYEHDGRPYCHLDYHENFAPKCYSCKTSIIEEQFISLDDPALGKRTYHMEHFFCAECGDPFMTPSMSRSANGGELALSGDGDFEGFTVYKGHPYCEPCHVRLRLPKCKKCKKSIRDHDRAVEALGGKWCWACFVCEGCKKPFEDPSFFQRDNHPYCEQCFTIILRNEI</sequence>
<dbReference type="HOGENOM" id="CLU_227640_0_0_1"/>
<feature type="compositionally biased region" description="Polar residues" evidence="6">
    <location>
        <begin position="1567"/>
        <end position="1582"/>
    </location>
</feature>
<feature type="region of interest" description="Disordered" evidence="6">
    <location>
        <begin position="568"/>
        <end position="1004"/>
    </location>
</feature>
<feature type="compositionally biased region" description="Low complexity" evidence="6">
    <location>
        <begin position="2192"/>
        <end position="2212"/>
    </location>
</feature>
<dbReference type="InParanoid" id="D6RPQ4"/>
<dbReference type="GO" id="GO:0003712">
    <property type="term" value="F:transcription coregulator activity"/>
    <property type="evidence" value="ECO:0007669"/>
    <property type="project" value="TreeGrafter"/>
</dbReference>
<feature type="compositionally biased region" description="Basic and acidic residues" evidence="6">
    <location>
        <begin position="1223"/>
        <end position="1235"/>
    </location>
</feature>
<dbReference type="GO" id="GO:0046872">
    <property type="term" value="F:metal ion binding"/>
    <property type="evidence" value="ECO:0007669"/>
    <property type="project" value="UniProtKB-KW"/>
</dbReference>
<feature type="compositionally biased region" description="Polar residues" evidence="6">
    <location>
        <begin position="1807"/>
        <end position="1816"/>
    </location>
</feature>
<comment type="caution">
    <text evidence="8">The sequence shown here is derived from an EMBL/GenBank/DDBJ whole genome shotgun (WGS) entry which is preliminary data.</text>
</comment>
<evidence type="ECO:0000256" key="5">
    <source>
        <dbReference type="PROSITE-ProRule" id="PRU00125"/>
    </source>
</evidence>
<dbReference type="Proteomes" id="UP000001861">
    <property type="component" value="Unassembled WGS sequence"/>
</dbReference>
<dbReference type="EMBL" id="AACS02000009">
    <property type="protein sequence ID" value="EFI27061.1"/>
    <property type="molecule type" value="Genomic_DNA"/>
</dbReference>
<evidence type="ECO:0000256" key="3">
    <source>
        <dbReference type="ARBA" id="ARBA00022833"/>
    </source>
</evidence>
<feature type="compositionally biased region" description="Low complexity" evidence="6">
    <location>
        <begin position="587"/>
        <end position="603"/>
    </location>
</feature>
<keyword evidence="1 5" id="KW-0479">Metal-binding</keyword>
<feature type="compositionally biased region" description="Basic and acidic residues" evidence="6">
    <location>
        <begin position="1495"/>
        <end position="1505"/>
    </location>
</feature>
<feature type="domain" description="LIM zinc-binding" evidence="7">
    <location>
        <begin position="2581"/>
        <end position="2642"/>
    </location>
</feature>
<evidence type="ECO:0000259" key="7">
    <source>
        <dbReference type="PROSITE" id="PS50023"/>
    </source>
</evidence>
<feature type="compositionally biased region" description="Polar residues" evidence="6">
    <location>
        <begin position="790"/>
        <end position="835"/>
    </location>
</feature>
<reference evidence="8 9" key="1">
    <citation type="journal article" date="2010" name="Proc. Natl. Acad. Sci. U.S.A.">
        <title>Insights into evolution of multicellular fungi from the assembled chromosomes of the mushroom Coprinopsis cinerea (Coprinus cinereus).</title>
        <authorList>
            <person name="Stajich J.E."/>
            <person name="Wilke S.K."/>
            <person name="Ahren D."/>
            <person name="Au C.H."/>
            <person name="Birren B.W."/>
            <person name="Borodovsky M."/>
            <person name="Burns C."/>
            <person name="Canback B."/>
            <person name="Casselton L.A."/>
            <person name="Cheng C.K."/>
            <person name="Deng J."/>
            <person name="Dietrich F.S."/>
            <person name="Fargo D.C."/>
            <person name="Farman M.L."/>
            <person name="Gathman A.C."/>
            <person name="Goldberg J."/>
            <person name="Guigo R."/>
            <person name="Hoegger P.J."/>
            <person name="Hooker J.B."/>
            <person name="Huggins A."/>
            <person name="James T.Y."/>
            <person name="Kamada T."/>
            <person name="Kilaru S."/>
            <person name="Kodira C."/>
            <person name="Kues U."/>
            <person name="Kupfer D."/>
            <person name="Kwan H.S."/>
            <person name="Lomsadze A."/>
            <person name="Li W."/>
            <person name="Lilly W.W."/>
            <person name="Ma L.J."/>
            <person name="Mackey A.J."/>
            <person name="Manning G."/>
            <person name="Martin F."/>
            <person name="Muraguchi H."/>
            <person name="Natvig D.O."/>
            <person name="Palmerini H."/>
            <person name="Ramesh M.A."/>
            <person name="Rehmeyer C.J."/>
            <person name="Roe B.A."/>
            <person name="Shenoy N."/>
            <person name="Stanke M."/>
            <person name="Ter-Hovhannisyan V."/>
            <person name="Tunlid A."/>
            <person name="Velagapudi R."/>
            <person name="Vision T.J."/>
            <person name="Zeng Q."/>
            <person name="Zolan M.E."/>
            <person name="Pukkila P.J."/>
        </authorList>
    </citation>
    <scope>NUCLEOTIDE SEQUENCE [LARGE SCALE GENOMIC DNA]</scope>
    <source>
        <strain evidence="9">Okayama-7 / 130 / ATCC MYA-4618 / FGSC 9003</strain>
    </source>
</reference>
<dbReference type="Gene3D" id="3.30.559.10">
    <property type="entry name" value="Chloramphenicol acetyltransferase-like domain"/>
    <property type="match status" value="1"/>
</dbReference>
<evidence type="ECO:0000256" key="1">
    <source>
        <dbReference type="ARBA" id="ARBA00022723"/>
    </source>
</evidence>
<proteinExistence type="predicted"/>
<evidence type="ECO:0000256" key="6">
    <source>
        <dbReference type="SAM" id="MobiDB-lite"/>
    </source>
</evidence>
<feature type="compositionally biased region" description="Low complexity" evidence="6">
    <location>
        <begin position="1936"/>
        <end position="1956"/>
    </location>
</feature>
<feature type="compositionally biased region" description="Low complexity" evidence="6">
    <location>
        <begin position="2151"/>
        <end position="2160"/>
    </location>
</feature>
<feature type="compositionally biased region" description="Low complexity" evidence="6">
    <location>
        <begin position="2321"/>
        <end position="2343"/>
    </location>
</feature>
<feature type="compositionally biased region" description="Low complexity" evidence="6">
    <location>
        <begin position="568"/>
        <end position="580"/>
    </location>
</feature>
<dbReference type="PANTHER" id="PTHR24205">
    <property type="entry name" value="FOUR AND A HALF LIM DOMAINS PROTEIN"/>
    <property type="match status" value="1"/>
</dbReference>
<keyword evidence="3 5" id="KW-0862">Zinc</keyword>
<feature type="compositionally biased region" description="Low complexity" evidence="6">
    <location>
        <begin position="1743"/>
        <end position="1767"/>
    </location>
</feature>
<feature type="compositionally biased region" description="Low complexity" evidence="6">
    <location>
        <begin position="2353"/>
        <end position="2363"/>
    </location>
</feature>
<feature type="compositionally biased region" description="Low complexity" evidence="6">
    <location>
        <begin position="1132"/>
        <end position="1144"/>
    </location>
</feature>
<accession>D6RPQ4</accession>
<feature type="compositionally biased region" description="Basic residues" evidence="6">
    <location>
        <begin position="1297"/>
        <end position="1306"/>
    </location>
</feature>
<feature type="compositionally biased region" description="Acidic residues" evidence="6">
    <location>
        <begin position="1150"/>
        <end position="1172"/>
    </location>
</feature>
<dbReference type="OMA" id="PMQQHPM"/>
<feature type="compositionally biased region" description="Pro residues" evidence="6">
    <location>
        <begin position="757"/>
        <end position="772"/>
    </location>
</feature>
<evidence type="ECO:0000256" key="4">
    <source>
        <dbReference type="ARBA" id="ARBA00023038"/>
    </source>
</evidence>
<dbReference type="PROSITE" id="PS00478">
    <property type="entry name" value="LIM_DOMAIN_1"/>
    <property type="match status" value="1"/>
</dbReference>
<feature type="compositionally biased region" description="Pro residues" evidence="6">
    <location>
        <begin position="618"/>
        <end position="629"/>
    </location>
</feature>
<feature type="compositionally biased region" description="Basic and acidic residues" evidence="6">
    <location>
        <begin position="2270"/>
        <end position="2291"/>
    </location>
</feature>
<name>D6RPQ4_COPC7</name>
<dbReference type="GO" id="GO:0030695">
    <property type="term" value="F:GTPase regulator activity"/>
    <property type="evidence" value="ECO:0007669"/>
    <property type="project" value="UniProtKB-ARBA"/>
</dbReference>
<feature type="compositionally biased region" description="Low complexity" evidence="6">
    <location>
        <begin position="982"/>
        <end position="994"/>
    </location>
</feature>
<feature type="compositionally biased region" description="Polar residues" evidence="6">
    <location>
        <begin position="1029"/>
        <end position="1048"/>
    </location>
</feature>
<feature type="compositionally biased region" description="Low complexity" evidence="6">
    <location>
        <begin position="1875"/>
        <end position="1890"/>
    </location>
</feature>
<evidence type="ECO:0000313" key="9">
    <source>
        <dbReference type="Proteomes" id="UP000001861"/>
    </source>
</evidence>
<keyword evidence="4 5" id="KW-0440">LIM domain</keyword>
<dbReference type="OrthoDB" id="15567at2759"/>
<feature type="compositionally biased region" description="Low complexity" evidence="6">
    <location>
        <begin position="950"/>
        <end position="974"/>
    </location>
</feature>
<dbReference type="Gene3D" id="2.10.110.10">
    <property type="entry name" value="Cysteine Rich Protein"/>
    <property type="match status" value="3"/>
</dbReference>
<dbReference type="Pfam" id="PF00412">
    <property type="entry name" value="LIM"/>
    <property type="match status" value="2"/>
</dbReference>
<feature type="compositionally biased region" description="Polar residues" evidence="6">
    <location>
        <begin position="2167"/>
        <end position="2191"/>
    </location>
</feature>
<feature type="compositionally biased region" description="Gly residues" evidence="6">
    <location>
        <begin position="1098"/>
        <end position="1111"/>
    </location>
</feature>
<evidence type="ECO:0000313" key="8">
    <source>
        <dbReference type="EMBL" id="EFI27061.1"/>
    </source>
</evidence>
<keyword evidence="9" id="KW-1185">Reference proteome</keyword>
<feature type="compositionally biased region" description="Low complexity" evidence="6">
    <location>
        <begin position="1710"/>
        <end position="1719"/>
    </location>
</feature>
<dbReference type="GeneID" id="9378905"/>
<feature type="compositionally biased region" description="Low complexity" evidence="6">
    <location>
        <begin position="2046"/>
        <end position="2074"/>
    </location>
</feature>
<dbReference type="CDD" id="cd08368">
    <property type="entry name" value="LIM"/>
    <property type="match status" value="3"/>
</dbReference>
<feature type="compositionally biased region" description="Basic residues" evidence="6">
    <location>
        <begin position="1425"/>
        <end position="1435"/>
    </location>
</feature>
<dbReference type="VEuPathDB" id="FungiDB:CC1G_15190"/>
<feature type="compositionally biased region" description="Acidic residues" evidence="6">
    <location>
        <begin position="1440"/>
        <end position="1455"/>
    </location>
</feature>
<dbReference type="InterPro" id="IPR001781">
    <property type="entry name" value="Znf_LIM"/>
</dbReference>
<dbReference type="PANTHER" id="PTHR24205:SF16">
    <property type="entry name" value="GH01042P-RELATED"/>
    <property type="match status" value="1"/>
</dbReference>
<feature type="compositionally biased region" description="Pro residues" evidence="6">
    <location>
        <begin position="1768"/>
        <end position="1778"/>
    </location>
</feature>
<feature type="compositionally biased region" description="Acidic residues" evidence="6">
    <location>
        <begin position="1267"/>
        <end position="1293"/>
    </location>
</feature>
<feature type="compositionally biased region" description="Polar residues" evidence="6">
    <location>
        <begin position="2219"/>
        <end position="2236"/>
    </location>
</feature>
<dbReference type="SUPFAM" id="SSF57716">
    <property type="entry name" value="Glucocorticoid receptor-like (DNA-binding domain)"/>
    <property type="match status" value="4"/>
</dbReference>
<feature type="compositionally biased region" description="Low complexity" evidence="6">
    <location>
        <begin position="648"/>
        <end position="664"/>
    </location>
</feature>
<dbReference type="GO" id="GO:0005634">
    <property type="term" value="C:nucleus"/>
    <property type="evidence" value="ECO:0007669"/>
    <property type="project" value="TreeGrafter"/>
</dbReference>
<feature type="compositionally biased region" description="Basic and acidic residues" evidence="6">
    <location>
        <begin position="1408"/>
        <end position="1419"/>
    </location>
</feature>
<protein>
    <recommendedName>
        <fullName evidence="7">LIM zinc-binding domain-containing protein</fullName>
    </recommendedName>
</protein>
<feature type="compositionally biased region" description="Polar residues" evidence="6">
    <location>
        <begin position="911"/>
        <end position="921"/>
    </location>
</feature>
<feature type="compositionally biased region" description="Low complexity" evidence="6">
    <location>
        <begin position="1991"/>
        <end position="2008"/>
    </location>
</feature>
<feature type="compositionally biased region" description="Basic residues" evidence="6">
    <location>
        <begin position="1340"/>
        <end position="1351"/>
    </location>
</feature>
<dbReference type="eggNOG" id="KOG1703">
    <property type="taxonomic scope" value="Eukaryota"/>
</dbReference>
<dbReference type="PROSITE" id="PS50023">
    <property type="entry name" value="LIM_DOMAIN_2"/>
    <property type="match status" value="2"/>
</dbReference>
<gene>
    <name evidence="8" type="ORF">CC1G_15190</name>
</gene>
<feature type="compositionally biased region" description="Gly residues" evidence="6">
    <location>
        <begin position="1720"/>
        <end position="1730"/>
    </location>
</feature>
<feature type="compositionally biased region" description="Basic and acidic residues" evidence="6">
    <location>
        <begin position="1829"/>
        <end position="1848"/>
    </location>
</feature>